<organism evidence="2 3">
    <name type="scientific">Cladonia borealis</name>
    <dbReference type="NCBI Taxonomy" id="184061"/>
    <lineage>
        <taxon>Eukaryota</taxon>
        <taxon>Fungi</taxon>
        <taxon>Dikarya</taxon>
        <taxon>Ascomycota</taxon>
        <taxon>Pezizomycotina</taxon>
        <taxon>Lecanoromycetes</taxon>
        <taxon>OSLEUM clade</taxon>
        <taxon>Lecanoromycetidae</taxon>
        <taxon>Lecanorales</taxon>
        <taxon>Lecanorineae</taxon>
        <taxon>Cladoniaceae</taxon>
        <taxon>Cladonia</taxon>
    </lineage>
</organism>
<proteinExistence type="predicted"/>
<name>A0AA39V436_9LECA</name>
<gene>
    <name evidence="2" type="ORF">JMJ35_002566</name>
</gene>
<feature type="region of interest" description="Disordered" evidence="1">
    <location>
        <begin position="294"/>
        <end position="345"/>
    </location>
</feature>
<dbReference type="EMBL" id="JAFEKC020000004">
    <property type="protein sequence ID" value="KAK0515187.1"/>
    <property type="molecule type" value="Genomic_DNA"/>
</dbReference>
<accession>A0AA39V436</accession>
<feature type="region of interest" description="Disordered" evidence="1">
    <location>
        <begin position="58"/>
        <end position="146"/>
    </location>
</feature>
<feature type="compositionally biased region" description="Basic and acidic residues" evidence="1">
    <location>
        <begin position="303"/>
        <end position="341"/>
    </location>
</feature>
<feature type="compositionally biased region" description="Basic and acidic residues" evidence="1">
    <location>
        <begin position="229"/>
        <end position="245"/>
    </location>
</feature>
<evidence type="ECO:0000256" key="1">
    <source>
        <dbReference type="SAM" id="MobiDB-lite"/>
    </source>
</evidence>
<reference evidence="2" key="1">
    <citation type="submission" date="2023-03" db="EMBL/GenBank/DDBJ databases">
        <title>Complete genome of Cladonia borealis.</title>
        <authorList>
            <person name="Park H."/>
        </authorList>
    </citation>
    <scope>NUCLEOTIDE SEQUENCE</scope>
    <source>
        <strain evidence="2">ANT050790</strain>
    </source>
</reference>
<keyword evidence="3" id="KW-1185">Reference proteome</keyword>
<feature type="region of interest" description="Disordered" evidence="1">
    <location>
        <begin position="209"/>
        <end position="263"/>
    </location>
</feature>
<feature type="region of interest" description="Disordered" evidence="1">
    <location>
        <begin position="382"/>
        <end position="410"/>
    </location>
</feature>
<feature type="compositionally biased region" description="Polar residues" evidence="1">
    <location>
        <begin position="215"/>
        <end position="228"/>
    </location>
</feature>
<sequence length="410" mass="45224">MATGPHRTFRQVLAHTAKCEKCAKHNKSVLYRCLDCSFPICTPCWNDEDGSGRHKSIAITEPPVILPPLPPNKSKKKDKPATRTQPPPKYKIPHARTRKNGAVSDSETDDEKLPDAAAEMESSKKQSMRTNTDHTAASSNDENSRKVHNAITYDAPEALTDLQYPDDLIEAADLLLGFFHAADTPMSASSATSTDSGLAEVLAATGTIDRRRSLAPTQQRPSSSLTSDPSERLYELNKHYSREDPPPLAPEEGDGDVDMNDYRLGSSFTPINARKETIRPNVCSNLPSVKSLQSLAKARKEPRKSPSDRFIHSRRPERPREASNDDRAARGMKKTDYRYEESDSDVEIVGARRLRHVEPSFGDGHGNADGREPIPMQTISSQDRAFSNNGAARYSDQYPTASAEEPSGGR</sequence>
<feature type="compositionally biased region" description="Polar residues" evidence="1">
    <location>
        <begin position="128"/>
        <end position="141"/>
    </location>
</feature>
<dbReference type="AlphaFoldDB" id="A0AA39V436"/>
<evidence type="ECO:0000313" key="3">
    <source>
        <dbReference type="Proteomes" id="UP001166286"/>
    </source>
</evidence>
<protein>
    <submittedName>
        <fullName evidence="2">Uncharacterized protein</fullName>
    </submittedName>
</protein>
<evidence type="ECO:0000313" key="2">
    <source>
        <dbReference type="EMBL" id="KAK0515187.1"/>
    </source>
</evidence>
<dbReference type="Proteomes" id="UP001166286">
    <property type="component" value="Unassembled WGS sequence"/>
</dbReference>
<comment type="caution">
    <text evidence="2">The sequence shown here is derived from an EMBL/GenBank/DDBJ whole genome shotgun (WGS) entry which is preliminary data.</text>
</comment>